<dbReference type="CDD" id="cd01670">
    <property type="entry name" value="Death"/>
    <property type="match status" value="1"/>
</dbReference>
<sequence>MQNGGDEQKRQQQHKELLNVIADFTVKLEKVVSDMKVTRNKDRDTSTDGVCKTQQSPKGLAGGGNNGYLLPQNTPVSSEVILKLSKRVSTPQWKFLGRWLKIPDHEINTISANHKEDIQEQSYQMLLKWRESNGGGCYQELGEAVRMEYGEQLYSDYVKMVVESEGRQNSGPE</sequence>
<keyword evidence="4" id="KW-1185">Reference proteome</keyword>
<comment type="caution">
    <text evidence="3">The sequence shown here is derived from an EMBL/GenBank/DDBJ whole genome shotgun (WGS) entry which is preliminary data.</text>
</comment>
<dbReference type="PROSITE" id="PS50017">
    <property type="entry name" value="DEATH_DOMAIN"/>
    <property type="match status" value="1"/>
</dbReference>
<dbReference type="InterPro" id="IPR000488">
    <property type="entry name" value="Death_dom"/>
</dbReference>
<gene>
    <name evidence="3" type="ORF">GBAR_LOCUS168</name>
</gene>
<feature type="region of interest" description="Disordered" evidence="1">
    <location>
        <begin position="38"/>
        <end position="67"/>
    </location>
</feature>
<name>A0AA35QRL2_GEOBA</name>
<feature type="domain" description="Death" evidence="2">
    <location>
        <begin position="78"/>
        <end position="146"/>
    </location>
</feature>
<dbReference type="InterPro" id="IPR011029">
    <property type="entry name" value="DEATH-like_dom_sf"/>
</dbReference>
<reference evidence="3" key="1">
    <citation type="submission" date="2023-03" db="EMBL/GenBank/DDBJ databases">
        <authorList>
            <person name="Steffen K."/>
            <person name="Cardenas P."/>
        </authorList>
    </citation>
    <scope>NUCLEOTIDE SEQUENCE</scope>
</reference>
<dbReference type="SUPFAM" id="SSF47986">
    <property type="entry name" value="DEATH domain"/>
    <property type="match status" value="1"/>
</dbReference>
<dbReference type="AlphaFoldDB" id="A0AA35QRL2"/>
<evidence type="ECO:0000313" key="3">
    <source>
        <dbReference type="EMBL" id="CAI7989234.1"/>
    </source>
</evidence>
<dbReference type="EMBL" id="CASHTH010000028">
    <property type="protein sequence ID" value="CAI7989234.1"/>
    <property type="molecule type" value="Genomic_DNA"/>
</dbReference>
<organism evidence="3 4">
    <name type="scientific">Geodia barretti</name>
    <name type="common">Barrett's horny sponge</name>
    <dbReference type="NCBI Taxonomy" id="519541"/>
    <lineage>
        <taxon>Eukaryota</taxon>
        <taxon>Metazoa</taxon>
        <taxon>Porifera</taxon>
        <taxon>Demospongiae</taxon>
        <taxon>Heteroscleromorpha</taxon>
        <taxon>Tetractinellida</taxon>
        <taxon>Astrophorina</taxon>
        <taxon>Geodiidae</taxon>
        <taxon>Geodia</taxon>
    </lineage>
</organism>
<evidence type="ECO:0000259" key="2">
    <source>
        <dbReference type="PROSITE" id="PS50017"/>
    </source>
</evidence>
<dbReference type="Proteomes" id="UP001174909">
    <property type="component" value="Unassembled WGS sequence"/>
</dbReference>
<accession>A0AA35QRL2</accession>
<dbReference type="Pfam" id="PF00531">
    <property type="entry name" value="Death"/>
    <property type="match status" value="1"/>
</dbReference>
<evidence type="ECO:0000313" key="4">
    <source>
        <dbReference type="Proteomes" id="UP001174909"/>
    </source>
</evidence>
<dbReference type="Gene3D" id="1.10.533.10">
    <property type="entry name" value="Death Domain, Fas"/>
    <property type="match status" value="1"/>
</dbReference>
<dbReference type="GO" id="GO:0007165">
    <property type="term" value="P:signal transduction"/>
    <property type="evidence" value="ECO:0007669"/>
    <property type="project" value="InterPro"/>
</dbReference>
<dbReference type="SMART" id="SM00005">
    <property type="entry name" value="DEATH"/>
    <property type="match status" value="1"/>
</dbReference>
<protein>
    <recommendedName>
        <fullName evidence="2">Death domain-containing protein</fullName>
    </recommendedName>
</protein>
<proteinExistence type="predicted"/>
<evidence type="ECO:0000256" key="1">
    <source>
        <dbReference type="SAM" id="MobiDB-lite"/>
    </source>
</evidence>